<proteinExistence type="inferred from homology"/>
<comment type="similarity">
    <text evidence="1">Belongs to the metallo-dependent hydrolases superfamily. TatD-type hydrolase family.</text>
</comment>
<dbReference type="PANTHER" id="PTHR46317">
    <property type="entry name" value="HYDROLASE OF PHP SUPERFAMILY-RELATED PROTEIN"/>
    <property type="match status" value="1"/>
</dbReference>
<protein>
    <submittedName>
        <fullName evidence="5">TatD family hydrolase</fullName>
    </submittedName>
</protein>
<dbReference type="InterPro" id="IPR001130">
    <property type="entry name" value="TatD-like"/>
</dbReference>
<reference evidence="5" key="1">
    <citation type="submission" date="2021-03" db="EMBL/GenBank/DDBJ databases">
        <title>Bacillus suaedae sp. nov., isolated from Suaeda aralocaspica.</title>
        <authorList>
            <person name="Lei R.F.R."/>
        </authorList>
    </citation>
    <scope>NUCLEOTIDE SEQUENCE</scope>
    <source>
        <strain evidence="5">YZJH907-2</strain>
    </source>
</reference>
<dbReference type="PANTHER" id="PTHR46317:SF1">
    <property type="entry name" value="HYDROLASE, TATD FAMILY"/>
    <property type="match status" value="1"/>
</dbReference>
<dbReference type="GO" id="GO:0016788">
    <property type="term" value="F:hydrolase activity, acting on ester bonds"/>
    <property type="evidence" value="ECO:0007669"/>
    <property type="project" value="InterPro"/>
</dbReference>
<feature type="binding site" evidence="4">
    <location>
        <position position="153"/>
    </location>
    <ligand>
        <name>a divalent metal cation</name>
        <dbReference type="ChEBI" id="CHEBI:60240"/>
        <label>2</label>
    </ligand>
</feature>
<feature type="binding site" evidence="4">
    <location>
        <position position="129"/>
    </location>
    <ligand>
        <name>a divalent metal cation</name>
        <dbReference type="ChEBI" id="CHEBI:60240"/>
        <label>2</label>
    </ligand>
</feature>
<evidence type="ECO:0000256" key="1">
    <source>
        <dbReference type="ARBA" id="ARBA00009275"/>
    </source>
</evidence>
<comment type="caution">
    <text evidence="5">The sequence shown here is derived from an EMBL/GenBank/DDBJ whole genome shotgun (WGS) entry which is preliminary data.</text>
</comment>
<dbReference type="Gene3D" id="3.20.20.140">
    <property type="entry name" value="Metal-dependent hydrolases"/>
    <property type="match status" value="1"/>
</dbReference>
<dbReference type="Pfam" id="PF01026">
    <property type="entry name" value="TatD_DNase"/>
    <property type="match status" value="1"/>
</dbReference>
<dbReference type="RefSeq" id="WP_210596476.1">
    <property type="nucleotide sequence ID" value="NZ_JAGKSQ010000002.1"/>
</dbReference>
<dbReference type="PIRSF" id="PIRSF005902">
    <property type="entry name" value="DNase_TatD"/>
    <property type="match status" value="1"/>
</dbReference>
<keyword evidence="6" id="KW-1185">Reference proteome</keyword>
<feature type="binding site" evidence="4">
    <location>
        <position position="5"/>
    </location>
    <ligand>
        <name>a divalent metal cation</name>
        <dbReference type="ChEBI" id="CHEBI:60240"/>
        <label>1</label>
    </ligand>
</feature>
<organism evidence="5 6">
    <name type="scientific">Halalkalibacter suaedae</name>
    <dbReference type="NCBI Taxonomy" id="2822140"/>
    <lineage>
        <taxon>Bacteria</taxon>
        <taxon>Bacillati</taxon>
        <taxon>Bacillota</taxon>
        <taxon>Bacilli</taxon>
        <taxon>Bacillales</taxon>
        <taxon>Bacillaceae</taxon>
        <taxon>Halalkalibacter</taxon>
    </lineage>
</organism>
<dbReference type="PROSITE" id="PS01091">
    <property type="entry name" value="TATD_3"/>
    <property type="match status" value="1"/>
</dbReference>
<evidence type="ECO:0000256" key="4">
    <source>
        <dbReference type="PIRSR" id="PIRSR005902-1"/>
    </source>
</evidence>
<dbReference type="InterPro" id="IPR032466">
    <property type="entry name" value="Metal_Hydrolase"/>
</dbReference>
<evidence type="ECO:0000256" key="2">
    <source>
        <dbReference type="ARBA" id="ARBA00022723"/>
    </source>
</evidence>
<evidence type="ECO:0000313" key="6">
    <source>
        <dbReference type="Proteomes" id="UP000678228"/>
    </source>
</evidence>
<dbReference type="Proteomes" id="UP000678228">
    <property type="component" value="Unassembled WGS sequence"/>
</dbReference>
<dbReference type="PROSITE" id="PS01137">
    <property type="entry name" value="TATD_1"/>
    <property type="match status" value="1"/>
</dbReference>
<feature type="binding site" evidence="4">
    <location>
        <position position="90"/>
    </location>
    <ligand>
        <name>a divalent metal cation</name>
        <dbReference type="ChEBI" id="CHEBI:60240"/>
        <label>1</label>
    </ligand>
</feature>
<evidence type="ECO:0000256" key="3">
    <source>
        <dbReference type="ARBA" id="ARBA00022801"/>
    </source>
</evidence>
<dbReference type="SUPFAM" id="SSF51556">
    <property type="entry name" value="Metallo-dependent hydrolases"/>
    <property type="match status" value="1"/>
</dbReference>
<feature type="binding site" evidence="4">
    <location>
        <position position="201"/>
    </location>
    <ligand>
        <name>a divalent metal cation</name>
        <dbReference type="ChEBI" id="CHEBI:60240"/>
        <label>1</label>
    </ligand>
</feature>
<dbReference type="GO" id="GO:0046872">
    <property type="term" value="F:metal ion binding"/>
    <property type="evidence" value="ECO:0007669"/>
    <property type="project" value="UniProtKB-KW"/>
</dbReference>
<keyword evidence="2 4" id="KW-0479">Metal-binding</keyword>
<feature type="binding site" evidence="4">
    <location>
        <position position="7"/>
    </location>
    <ligand>
        <name>a divalent metal cation</name>
        <dbReference type="ChEBI" id="CHEBI:60240"/>
        <label>1</label>
    </ligand>
</feature>
<dbReference type="CDD" id="cd01310">
    <property type="entry name" value="TatD_DNAse"/>
    <property type="match status" value="1"/>
</dbReference>
<accession>A0A940WZ64</accession>
<dbReference type="InterPro" id="IPR018228">
    <property type="entry name" value="DNase_TatD-rel_CS"/>
</dbReference>
<name>A0A940WZ64_9BACI</name>
<keyword evidence="3 5" id="KW-0378">Hydrolase</keyword>
<sequence length="253" mass="29290">MIDSHIHLDQYLELDKQIESWHANGITQVIAVSNDLPSSYRTLELQLKHPEMIKACVGFHPEYPLPTEQDVKEWEQLVKIERKRIVGIGEIGLPHYQINNLSHTLTEYIDRLTSYLHIAKIHSLPVALHAVHDKAQVVLSLLQELEIKKAHFHWLKASSHVLEQISRAGYFISVTPEVCYRRRDQLLARAIPLNQLLIETDGPWKYTGPFKSRQTSPLLLQDIITHLSSLKNKTIEQIHTETNINTKRCYCFN</sequence>
<dbReference type="EMBL" id="JAGKSQ010000002">
    <property type="protein sequence ID" value="MBP3950799.1"/>
    <property type="molecule type" value="Genomic_DNA"/>
</dbReference>
<gene>
    <name evidence="5" type="ORF">J7W16_06595</name>
</gene>
<evidence type="ECO:0000313" key="5">
    <source>
        <dbReference type="EMBL" id="MBP3950799.1"/>
    </source>
</evidence>
<dbReference type="AlphaFoldDB" id="A0A940WZ64"/>